<dbReference type="EnsemblPlants" id="Kaladp0054s0003.1.v1.1">
    <property type="protein sequence ID" value="Kaladp0054s0003.1.v1.1"/>
    <property type="gene ID" value="Kaladp0054s0003.v1.1"/>
</dbReference>
<evidence type="ECO:0000313" key="2">
    <source>
        <dbReference type="EnsemblPlants" id="Kaladp0054s0003.1.v1.1"/>
    </source>
</evidence>
<organism evidence="2 3">
    <name type="scientific">Kalanchoe fedtschenkoi</name>
    <name type="common">Lavender scallops</name>
    <name type="synonym">South American air plant</name>
    <dbReference type="NCBI Taxonomy" id="63787"/>
    <lineage>
        <taxon>Eukaryota</taxon>
        <taxon>Viridiplantae</taxon>
        <taxon>Streptophyta</taxon>
        <taxon>Embryophyta</taxon>
        <taxon>Tracheophyta</taxon>
        <taxon>Spermatophyta</taxon>
        <taxon>Magnoliopsida</taxon>
        <taxon>eudicotyledons</taxon>
        <taxon>Gunneridae</taxon>
        <taxon>Pentapetalae</taxon>
        <taxon>Saxifragales</taxon>
        <taxon>Crassulaceae</taxon>
        <taxon>Kalanchoe</taxon>
    </lineage>
</organism>
<keyword evidence="3" id="KW-1185">Reference proteome</keyword>
<dbReference type="Proteomes" id="UP000594263">
    <property type="component" value="Unplaced"/>
</dbReference>
<proteinExistence type="predicted"/>
<evidence type="ECO:0000313" key="3">
    <source>
        <dbReference type="Proteomes" id="UP000594263"/>
    </source>
</evidence>
<feature type="chain" id="PRO_5029818635" evidence="1">
    <location>
        <begin position="23"/>
        <end position="83"/>
    </location>
</feature>
<dbReference type="AlphaFoldDB" id="A0A7N0U4U3"/>
<dbReference type="Gramene" id="Kaladp0054s0003.1.v1.1">
    <property type="protein sequence ID" value="Kaladp0054s0003.1.v1.1"/>
    <property type="gene ID" value="Kaladp0054s0003.v1.1"/>
</dbReference>
<keyword evidence="1" id="KW-0732">Signal</keyword>
<sequence length="83" mass="9362">MKLGFILLTLFCLAWFASISRCEDRYEVVGDHYPADGRISLCKKLDDCLKNCVWCSNTRCENGACSCLHCIKPPPPPSKKFGF</sequence>
<feature type="signal peptide" evidence="1">
    <location>
        <begin position="1"/>
        <end position="22"/>
    </location>
</feature>
<protein>
    <submittedName>
        <fullName evidence="2">Uncharacterized protein</fullName>
    </submittedName>
</protein>
<accession>A0A7N0U4U3</accession>
<evidence type="ECO:0000256" key="1">
    <source>
        <dbReference type="SAM" id="SignalP"/>
    </source>
</evidence>
<name>A0A7N0U4U3_KALFE</name>
<reference evidence="2" key="1">
    <citation type="submission" date="2021-01" db="UniProtKB">
        <authorList>
            <consortium name="EnsemblPlants"/>
        </authorList>
    </citation>
    <scope>IDENTIFICATION</scope>
</reference>